<accession>A0A0K1EGI3</accession>
<dbReference type="KEGG" id="ccro:CMC5_041340"/>
<keyword evidence="1" id="KW-0472">Membrane</keyword>
<protein>
    <submittedName>
        <fullName evidence="2">Uncharacterized protein</fullName>
    </submittedName>
</protein>
<name>A0A0K1EGI3_CHOCO</name>
<gene>
    <name evidence="2" type="ORF">CMC5_041340</name>
</gene>
<keyword evidence="1" id="KW-0812">Transmembrane</keyword>
<evidence type="ECO:0000256" key="1">
    <source>
        <dbReference type="SAM" id="Phobius"/>
    </source>
</evidence>
<dbReference type="AlphaFoldDB" id="A0A0K1EGI3"/>
<feature type="transmembrane region" description="Helical" evidence="1">
    <location>
        <begin position="24"/>
        <end position="48"/>
    </location>
</feature>
<dbReference type="OrthoDB" id="5503241at2"/>
<keyword evidence="3" id="KW-1185">Reference proteome</keyword>
<dbReference type="Proteomes" id="UP000067626">
    <property type="component" value="Chromosome"/>
</dbReference>
<keyword evidence="1" id="KW-1133">Transmembrane helix</keyword>
<organism evidence="2 3">
    <name type="scientific">Chondromyces crocatus</name>
    <dbReference type="NCBI Taxonomy" id="52"/>
    <lineage>
        <taxon>Bacteria</taxon>
        <taxon>Pseudomonadati</taxon>
        <taxon>Myxococcota</taxon>
        <taxon>Polyangia</taxon>
        <taxon>Polyangiales</taxon>
        <taxon>Polyangiaceae</taxon>
        <taxon>Chondromyces</taxon>
    </lineage>
</organism>
<proteinExistence type="predicted"/>
<dbReference type="EMBL" id="CP012159">
    <property type="protein sequence ID" value="AKT39981.1"/>
    <property type="molecule type" value="Genomic_DNA"/>
</dbReference>
<evidence type="ECO:0000313" key="3">
    <source>
        <dbReference type="Proteomes" id="UP000067626"/>
    </source>
</evidence>
<sequence length="351" mass="37483">MPDNTISTAATKTAKKKGKTRTKLILLGGFLLALVVVVQTGLVGYGIAHLRAATFPGPVGLLDHFPATTTGVVLIDTHRLDPAALGHEEGAARTYLTRTRDEIKKITGIDLWFDIDKIAIAPSLTVARGRFSEARVTDRLKESKYVEAEYKGVKYMVRGGEDALAVRDGSFLLYGDEAAIRASIDASAANDTLDEQPQFSERLDAVGWEYPVLGTIQISSDKPSVREVLAGSSGPRAVTVGLDTKGGLVVKVLVETINPASAEELRKLLDEKKADAAVLGAIPGTDVGPLLSDVAKRARVSVPPGTSQVAIQVELTPEELDRVAKAGNALAEAFKQAYSNVRLFQLLVPKF</sequence>
<dbReference type="RefSeq" id="WP_050431975.1">
    <property type="nucleotide sequence ID" value="NZ_CP012159.1"/>
</dbReference>
<evidence type="ECO:0000313" key="2">
    <source>
        <dbReference type="EMBL" id="AKT39981.1"/>
    </source>
</evidence>
<reference evidence="2 3" key="1">
    <citation type="submission" date="2015-07" db="EMBL/GenBank/DDBJ databases">
        <title>Genome analysis of myxobacterium Chondromyces crocatus Cm c5 reveals a high potential for natural compound synthesis and the genetic basis for the loss of fruiting body formation.</title>
        <authorList>
            <person name="Zaburannyi N."/>
            <person name="Bunk B."/>
            <person name="Maier J."/>
            <person name="Overmann J."/>
            <person name="Mueller R."/>
        </authorList>
    </citation>
    <scope>NUCLEOTIDE SEQUENCE [LARGE SCALE GENOMIC DNA]</scope>
    <source>
        <strain evidence="2 3">Cm c5</strain>
    </source>
</reference>